<accession>A0ABW3JE05</accession>
<proteinExistence type="inferred from homology"/>
<organism evidence="9 10">
    <name type="scientific">Mariniflexile jejuense</name>
    <dbReference type="NCBI Taxonomy" id="1173582"/>
    <lineage>
        <taxon>Bacteria</taxon>
        <taxon>Pseudomonadati</taxon>
        <taxon>Bacteroidota</taxon>
        <taxon>Flavobacteriia</taxon>
        <taxon>Flavobacteriales</taxon>
        <taxon>Flavobacteriaceae</taxon>
        <taxon>Mariniflexile</taxon>
    </lineage>
</organism>
<protein>
    <submittedName>
        <fullName evidence="9">M14 family zinc carboxypeptidase</fullName>
    </submittedName>
</protein>
<evidence type="ECO:0000256" key="5">
    <source>
        <dbReference type="ARBA" id="ARBA00022833"/>
    </source>
</evidence>
<keyword evidence="9" id="KW-0121">Carboxypeptidase</keyword>
<dbReference type="Pfam" id="PF00246">
    <property type="entry name" value="Peptidase_M14"/>
    <property type="match status" value="1"/>
</dbReference>
<dbReference type="Gene3D" id="3.40.630.10">
    <property type="entry name" value="Zn peptidases"/>
    <property type="match status" value="1"/>
</dbReference>
<evidence type="ECO:0000256" key="2">
    <source>
        <dbReference type="ARBA" id="ARBA00005988"/>
    </source>
</evidence>
<comment type="cofactor">
    <cofactor evidence="1">
        <name>Zn(2+)</name>
        <dbReference type="ChEBI" id="CHEBI:29105"/>
    </cofactor>
</comment>
<reference evidence="10" key="1">
    <citation type="journal article" date="2019" name="Int. J. Syst. Evol. Microbiol.">
        <title>The Global Catalogue of Microorganisms (GCM) 10K type strain sequencing project: providing services to taxonomists for standard genome sequencing and annotation.</title>
        <authorList>
            <consortium name="The Broad Institute Genomics Platform"/>
            <consortium name="The Broad Institute Genome Sequencing Center for Infectious Disease"/>
            <person name="Wu L."/>
            <person name="Ma J."/>
        </authorList>
    </citation>
    <scope>NUCLEOTIDE SEQUENCE [LARGE SCALE GENOMIC DNA]</scope>
    <source>
        <strain evidence="10">CCUG 62414</strain>
    </source>
</reference>
<keyword evidence="4" id="KW-0378">Hydrolase</keyword>
<keyword evidence="5" id="KW-0862">Zinc</keyword>
<dbReference type="RefSeq" id="WP_379924197.1">
    <property type="nucleotide sequence ID" value="NZ_JBHTJI010000001.1"/>
</dbReference>
<dbReference type="Proteomes" id="UP001597061">
    <property type="component" value="Unassembled WGS sequence"/>
</dbReference>
<dbReference type="SUPFAM" id="SSF53187">
    <property type="entry name" value="Zn-dependent exopeptidases"/>
    <property type="match status" value="1"/>
</dbReference>
<feature type="domain" description="Peptidase M14" evidence="8">
    <location>
        <begin position="16"/>
        <end position="310"/>
    </location>
</feature>
<evidence type="ECO:0000256" key="3">
    <source>
        <dbReference type="ARBA" id="ARBA00022670"/>
    </source>
</evidence>
<evidence type="ECO:0000256" key="4">
    <source>
        <dbReference type="ARBA" id="ARBA00022801"/>
    </source>
</evidence>
<comment type="caution">
    <text evidence="9">The sequence shown here is derived from an EMBL/GenBank/DDBJ whole genome shotgun (WGS) entry which is preliminary data.</text>
</comment>
<dbReference type="InterPro" id="IPR000834">
    <property type="entry name" value="Peptidase_M14"/>
</dbReference>
<keyword evidence="6" id="KW-0482">Metalloprotease</keyword>
<dbReference type="GO" id="GO:0004180">
    <property type="term" value="F:carboxypeptidase activity"/>
    <property type="evidence" value="ECO:0007669"/>
    <property type="project" value="UniProtKB-KW"/>
</dbReference>
<dbReference type="PROSITE" id="PS52035">
    <property type="entry name" value="PEPTIDASE_M14"/>
    <property type="match status" value="1"/>
</dbReference>
<name>A0ABW3JE05_9FLAO</name>
<evidence type="ECO:0000256" key="7">
    <source>
        <dbReference type="PROSITE-ProRule" id="PRU01379"/>
    </source>
</evidence>
<evidence type="ECO:0000313" key="10">
    <source>
        <dbReference type="Proteomes" id="UP001597061"/>
    </source>
</evidence>
<feature type="active site" description="Proton donor/acceptor" evidence="7">
    <location>
        <position position="287"/>
    </location>
</feature>
<evidence type="ECO:0000256" key="1">
    <source>
        <dbReference type="ARBA" id="ARBA00001947"/>
    </source>
</evidence>
<dbReference type="PANTHER" id="PTHR11705:SF143">
    <property type="entry name" value="SLL0236 PROTEIN"/>
    <property type="match status" value="1"/>
</dbReference>
<gene>
    <name evidence="9" type="ORF">ACFQ1R_00865</name>
</gene>
<sequence length="386" mass="43730">MMQVEAIKQLFLKHKESHLQHRYITHKSIKPLLENLSKKITIETIGISVLNNPIHGIKIGSGEKRILMWSQMHGNESTTTKAIFDLLNTLLSDEALVSPILKACTLYIIPILNPDGALAYTRINANEVDLNRDAQNLTQPESKVLRAIFKTFNPHFCYNLHGQRTIFSAGNTNKSATVSFLAPAQDKVCTITPNRKVAMEVIAVMNAALQEVIPNQVGVYDDAFNLNCVGDTFQSENVPTILFEAGHYHNDYARDCTREFIYISYLTSLDYISKTDVTGVNYQPYLEIPENEKLFFDIIIKDAKTILDGKEIITDIAIQYQEKLIGGKINFIPKVEKIENLDGYFAHKHIQANKLEVFNNNMQLLKIDSENVFVMINNEKISLLPK</sequence>
<dbReference type="EMBL" id="JBHTJI010000001">
    <property type="protein sequence ID" value="MFD0988632.1"/>
    <property type="molecule type" value="Genomic_DNA"/>
</dbReference>
<keyword evidence="3" id="KW-0645">Protease</keyword>
<evidence type="ECO:0000259" key="8">
    <source>
        <dbReference type="PROSITE" id="PS52035"/>
    </source>
</evidence>
<evidence type="ECO:0000313" key="9">
    <source>
        <dbReference type="EMBL" id="MFD0988632.1"/>
    </source>
</evidence>
<comment type="similarity">
    <text evidence="2 7">Belongs to the peptidase M14 family.</text>
</comment>
<evidence type="ECO:0000256" key="6">
    <source>
        <dbReference type="ARBA" id="ARBA00023049"/>
    </source>
</evidence>
<keyword evidence="10" id="KW-1185">Reference proteome</keyword>
<dbReference type="PANTHER" id="PTHR11705">
    <property type="entry name" value="PROTEASE FAMILY M14 CARBOXYPEPTIDASE A,B"/>
    <property type="match status" value="1"/>
</dbReference>